<dbReference type="InterPro" id="IPR036388">
    <property type="entry name" value="WH-like_DNA-bd_sf"/>
</dbReference>
<dbReference type="RefSeq" id="WP_154439221.1">
    <property type="nucleotide sequence ID" value="NZ_JAHLPJ010000001.1"/>
</dbReference>
<dbReference type="GO" id="GO:0016787">
    <property type="term" value="F:hydrolase activity"/>
    <property type="evidence" value="ECO:0007669"/>
    <property type="project" value="UniProtKB-KW"/>
</dbReference>
<evidence type="ECO:0000259" key="1">
    <source>
        <dbReference type="SMART" id="SM00849"/>
    </source>
</evidence>
<accession>A0A6N7XTR6</accession>
<protein>
    <submittedName>
        <fullName evidence="2">MBL fold metallo-hydrolase</fullName>
    </submittedName>
</protein>
<dbReference type="Gene3D" id="3.60.15.10">
    <property type="entry name" value="Ribonuclease Z/Hydroxyacylglutathione hydrolase-like"/>
    <property type="match status" value="1"/>
</dbReference>
<dbReference type="InterPro" id="IPR036866">
    <property type="entry name" value="RibonucZ/Hydroxyglut_hydro"/>
</dbReference>
<feature type="domain" description="Metallo-beta-lactamase" evidence="1">
    <location>
        <begin position="23"/>
        <end position="229"/>
    </location>
</feature>
<dbReference type="PANTHER" id="PTHR23131:SF4">
    <property type="entry name" value="METALLO-BETA-LACTAMASE SUPERFAMILY POTEIN"/>
    <property type="match status" value="1"/>
</dbReference>
<keyword evidence="2" id="KW-0378">Hydrolase</keyword>
<dbReference type="InterPro" id="IPR001279">
    <property type="entry name" value="Metallo-B-lactamas"/>
</dbReference>
<dbReference type="AlphaFoldDB" id="A0A6N7XTR6"/>
<gene>
    <name evidence="2" type="ORF">FYJ83_04890</name>
</gene>
<dbReference type="EMBL" id="VUNQ01000007">
    <property type="protein sequence ID" value="MSU00803.1"/>
    <property type="molecule type" value="Genomic_DNA"/>
</dbReference>
<reference evidence="2 3" key="1">
    <citation type="submission" date="2019-09" db="EMBL/GenBank/DDBJ databases">
        <title>In-depth cultivation of the pig gut microbiome towards novel bacterial diversity and tailored functional studies.</title>
        <authorList>
            <person name="Wylensek D."/>
            <person name="Hitch T.C.A."/>
            <person name="Clavel T."/>
        </authorList>
    </citation>
    <scope>NUCLEOTIDE SEQUENCE [LARGE SCALE GENOMIC DNA]</scope>
    <source>
        <strain evidence="2 3">WCA3-693-APC-4?</strain>
    </source>
</reference>
<dbReference type="SUPFAM" id="SSF56281">
    <property type="entry name" value="Metallo-hydrolase/oxidoreductase"/>
    <property type="match status" value="1"/>
</dbReference>
<evidence type="ECO:0000313" key="3">
    <source>
        <dbReference type="Proteomes" id="UP000469523"/>
    </source>
</evidence>
<keyword evidence="3" id="KW-1185">Reference proteome</keyword>
<proteinExistence type="predicted"/>
<comment type="caution">
    <text evidence="2">The sequence shown here is derived from an EMBL/GenBank/DDBJ whole genome shotgun (WGS) entry which is preliminary data.</text>
</comment>
<evidence type="ECO:0000313" key="2">
    <source>
        <dbReference type="EMBL" id="MSU00803.1"/>
    </source>
</evidence>
<dbReference type="Pfam" id="PF00753">
    <property type="entry name" value="Lactamase_B"/>
    <property type="match status" value="1"/>
</dbReference>
<sequence>MVTKVYENIYMIEVVLPENPLKALNSYVIKGKNKSLIIDTGFNRKECIDGLFQGLKELDINIEDTELFITHLHADHSGMASIFKDRGIKIYAGEIDGRLINEMTSMSYWERFEEFKVLFDLERDRVTFSEHPGYKYCLKEPVEFTYISEGKGIQVGNYFFEVIDIPGHTPGHIGLYERNHKLFFCGDHILDRITPNIGFWGFEENILAVYFNSLAKIYSYDIDYLFPSHRNIIRDHTRRITELLAHHKERLGEILYILESGESTVRDVTARMEWKIRANSFEDFPIPQKWFAAGEAMAHLEYLYCTGKLYKELREGKLIYKLK</sequence>
<dbReference type="Proteomes" id="UP000469523">
    <property type="component" value="Unassembled WGS sequence"/>
</dbReference>
<dbReference type="SMART" id="SM00849">
    <property type="entry name" value="Lactamase_B"/>
    <property type="match status" value="1"/>
</dbReference>
<dbReference type="PANTHER" id="PTHR23131">
    <property type="entry name" value="ENDORIBONUCLEASE LACTB2"/>
    <property type="match status" value="1"/>
</dbReference>
<dbReference type="Gene3D" id="1.10.10.10">
    <property type="entry name" value="Winged helix-like DNA-binding domain superfamily/Winged helix DNA-binding domain"/>
    <property type="match status" value="1"/>
</dbReference>
<dbReference type="InterPro" id="IPR050662">
    <property type="entry name" value="Sec-metab_biosynth-thioest"/>
</dbReference>
<organism evidence="2 3">
    <name type="scientific">Tissierella pigra</name>
    <dbReference type="NCBI Taxonomy" id="2607614"/>
    <lineage>
        <taxon>Bacteria</taxon>
        <taxon>Bacillati</taxon>
        <taxon>Bacillota</taxon>
        <taxon>Tissierellia</taxon>
        <taxon>Tissierellales</taxon>
        <taxon>Tissierellaceae</taxon>
        <taxon>Tissierella</taxon>
    </lineage>
</organism>
<name>A0A6N7XTR6_9FIRM</name>